<gene>
    <name evidence="1" type="ORF">BRADI_1g63915v3</name>
</gene>
<dbReference type="EnsemblPlants" id="KQK21913">
    <property type="protein sequence ID" value="KQK21913"/>
    <property type="gene ID" value="BRADI_1g63915v3"/>
</dbReference>
<dbReference type="AlphaFoldDB" id="A0A0Q3LFZ0"/>
<evidence type="ECO:0000313" key="2">
    <source>
        <dbReference type="EnsemblPlants" id="KQK21913"/>
    </source>
</evidence>
<evidence type="ECO:0000313" key="1">
    <source>
        <dbReference type="EMBL" id="KQK21913.1"/>
    </source>
</evidence>
<organism evidence="1">
    <name type="scientific">Brachypodium distachyon</name>
    <name type="common">Purple false brome</name>
    <name type="synonym">Trachynia distachya</name>
    <dbReference type="NCBI Taxonomy" id="15368"/>
    <lineage>
        <taxon>Eukaryota</taxon>
        <taxon>Viridiplantae</taxon>
        <taxon>Streptophyta</taxon>
        <taxon>Embryophyta</taxon>
        <taxon>Tracheophyta</taxon>
        <taxon>Spermatophyta</taxon>
        <taxon>Magnoliopsida</taxon>
        <taxon>Liliopsida</taxon>
        <taxon>Poales</taxon>
        <taxon>Poaceae</taxon>
        <taxon>BOP clade</taxon>
        <taxon>Pooideae</taxon>
        <taxon>Stipodae</taxon>
        <taxon>Brachypodieae</taxon>
        <taxon>Brachypodium</taxon>
    </lineage>
</organism>
<dbReference type="InParanoid" id="A0A0Q3LFZ0"/>
<dbReference type="Gramene" id="KQK21913">
    <property type="protein sequence ID" value="KQK21913"/>
    <property type="gene ID" value="BRADI_1g63915v3"/>
</dbReference>
<sequence>MAVHHDALGPNAEPRNIGQRITPNWENISWEMVVRIRWRKPASLVSPITSACLCLTHPLTKTQDEKIDTFL</sequence>
<reference evidence="1 2" key="1">
    <citation type="journal article" date="2010" name="Nature">
        <title>Genome sequencing and analysis of the model grass Brachypodium distachyon.</title>
        <authorList>
            <consortium name="International Brachypodium Initiative"/>
        </authorList>
    </citation>
    <scope>NUCLEOTIDE SEQUENCE [LARGE SCALE GENOMIC DNA]</scope>
    <source>
        <strain evidence="1 2">Bd21</strain>
    </source>
</reference>
<accession>A0A0Q3LFZ0</accession>
<reference evidence="1" key="2">
    <citation type="submission" date="2017-06" db="EMBL/GenBank/DDBJ databases">
        <title>WGS assembly of Brachypodium distachyon.</title>
        <authorList>
            <consortium name="The International Brachypodium Initiative"/>
            <person name="Lucas S."/>
            <person name="Harmon-Smith M."/>
            <person name="Lail K."/>
            <person name="Tice H."/>
            <person name="Grimwood J."/>
            <person name="Bruce D."/>
            <person name="Barry K."/>
            <person name="Shu S."/>
            <person name="Lindquist E."/>
            <person name="Wang M."/>
            <person name="Pitluck S."/>
            <person name="Vogel J.P."/>
            <person name="Garvin D.F."/>
            <person name="Mockler T.C."/>
            <person name="Schmutz J."/>
            <person name="Rokhsar D."/>
            <person name="Bevan M.W."/>
        </authorList>
    </citation>
    <scope>NUCLEOTIDE SEQUENCE</scope>
    <source>
        <strain evidence="1">Bd21</strain>
    </source>
</reference>
<keyword evidence="3" id="KW-1185">Reference proteome</keyword>
<proteinExistence type="predicted"/>
<dbReference type="Proteomes" id="UP000008810">
    <property type="component" value="Chromosome 1"/>
</dbReference>
<name>A0A0Q3LFZ0_BRADI</name>
<protein>
    <submittedName>
        <fullName evidence="1 2">Uncharacterized protein</fullName>
    </submittedName>
</protein>
<evidence type="ECO:0000313" key="3">
    <source>
        <dbReference type="Proteomes" id="UP000008810"/>
    </source>
</evidence>
<reference evidence="2" key="3">
    <citation type="submission" date="2018-08" db="UniProtKB">
        <authorList>
            <consortium name="EnsemblPlants"/>
        </authorList>
    </citation>
    <scope>IDENTIFICATION</scope>
    <source>
        <strain evidence="2">cv. Bd21</strain>
    </source>
</reference>
<dbReference type="EMBL" id="CM000880">
    <property type="protein sequence ID" value="KQK21913.1"/>
    <property type="molecule type" value="Genomic_DNA"/>
</dbReference>